<keyword evidence="1" id="KW-1133">Transmembrane helix</keyword>
<protein>
    <recommendedName>
        <fullName evidence="3">Transmembrane protein</fullName>
    </recommendedName>
</protein>
<accession>A0A3B0XUT7</accession>
<name>A0A3B0XUT7_9ZZZZ</name>
<proteinExistence type="predicted"/>
<dbReference type="EMBL" id="UOFI01000115">
    <property type="protein sequence ID" value="VAW67943.1"/>
    <property type="molecule type" value="Genomic_DNA"/>
</dbReference>
<feature type="transmembrane region" description="Helical" evidence="1">
    <location>
        <begin position="201"/>
        <end position="223"/>
    </location>
</feature>
<evidence type="ECO:0000256" key="1">
    <source>
        <dbReference type="SAM" id="Phobius"/>
    </source>
</evidence>
<reference evidence="2" key="1">
    <citation type="submission" date="2018-06" db="EMBL/GenBank/DDBJ databases">
        <authorList>
            <person name="Zhirakovskaya E."/>
        </authorList>
    </citation>
    <scope>NUCLEOTIDE SEQUENCE</scope>
</reference>
<feature type="transmembrane region" description="Helical" evidence="1">
    <location>
        <begin position="33"/>
        <end position="56"/>
    </location>
</feature>
<evidence type="ECO:0000313" key="2">
    <source>
        <dbReference type="EMBL" id="VAW67943.1"/>
    </source>
</evidence>
<evidence type="ECO:0008006" key="3">
    <source>
        <dbReference type="Google" id="ProtNLM"/>
    </source>
</evidence>
<sequence>MLGVVMQLDKIIIALRQRNPWEAMDLGVMLMRVLWPVIFIPWLILISIVLTSVLFFQSQGYFYFSLIFMWLIKPVYDSMLLFILSRSVFAEYPVTSDVYSSSANWLKTGLITTFSFWRLSLSRSFNMPVHLLEGLSGDDRKKRLQSLHRVPGSHSATLTIIGVHFEYVMTFALYSLIFYIVPEASDDYINVFIDNAGDNASWIMAASVIYALVIFILEPFYVASGFMLYLNRRTQLEGWDIELDFRMLVQRIQKSLGIKKTESGSQNDHV</sequence>
<keyword evidence="1" id="KW-0472">Membrane</keyword>
<feature type="transmembrane region" description="Helical" evidence="1">
    <location>
        <begin position="63"/>
        <end position="84"/>
    </location>
</feature>
<keyword evidence="1" id="KW-0812">Transmembrane</keyword>
<feature type="transmembrane region" description="Helical" evidence="1">
    <location>
        <begin position="104"/>
        <end position="121"/>
    </location>
</feature>
<organism evidence="2">
    <name type="scientific">hydrothermal vent metagenome</name>
    <dbReference type="NCBI Taxonomy" id="652676"/>
    <lineage>
        <taxon>unclassified sequences</taxon>
        <taxon>metagenomes</taxon>
        <taxon>ecological metagenomes</taxon>
    </lineage>
</organism>
<feature type="transmembrane region" description="Helical" evidence="1">
    <location>
        <begin position="156"/>
        <end position="181"/>
    </location>
</feature>
<dbReference type="AlphaFoldDB" id="A0A3B0XUT7"/>
<gene>
    <name evidence="2" type="ORF">MNBD_GAMMA09-2333</name>
</gene>